<evidence type="ECO:0000256" key="5">
    <source>
        <dbReference type="NCBIfam" id="TIGR01378"/>
    </source>
</evidence>
<evidence type="ECO:0000313" key="7">
    <source>
        <dbReference type="EMBL" id="MXU65531.1"/>
    </source>
</evidence>
<dbReference type="Proteomes" id="UP000436016">
    <property type="component" value="Unassembled WGS sequence"/>
</dbReference>
<dbReference type="InterPro" id="IPR053149">
    <property type="entry name" value="TPK"/>
</dbReference>
<keyword evidence="1 7" id="KW-0808">Transferase</keyword>
<dbReference type="InterPro" id="IPR036371">
    <property type="entry name" value="TPK_B1-bd_sf"/>
</dbReference>
<proteinExistence type="predicted"/>
<dbReference type="InterPro" id="IPR007371">
    <property type="entry name" value="TPK_catalytic"/>
</dbReference>
<reference evidence="7 8" key="1">
    <citation type="submission" date="2019-12" db="EMBL/GenBank/DDBJ databases">
        <title>Strain KN286 was isolated from seawater, which was collected from Caroline Seamount in the tropical western Pacific.</title>
        <authorList>
            <person name="Wang Q."/>
        </authorList>
    </citation>
    <scope>NUCLEOTIDE SEQUENCE [LARGE SCALE GENOMIC DNA]</scope>
    <source>
        <strain evidence="7 8">KN286</strain>
    </source>
</reference>
<dbReference type="Pfam" id="PF04265">
    <property type="entry name" value="TPK_B1_binding"/>
    <property type="match status" value="1"/>
</dbReference>
<dbReference type="InterPro" id="IPR036759">
    <property type="entry name" value="TPK_catalytic_sf"/>
</dbReference>
<feature type="domain" description="Thiamin pyrophosphokinase thiamin-binding" evidence="6">
    <location>
        <begin position="136"/>
        <end position="210"/>
    </location>
</feature>
<name>A0A6B0U3K0_9RHOB</name>
<dbReference type="GO" id="GO:0009229">
    <property type="term" value="P:thiamine diphosphate biosynthetic process"/>
    <property type="evidence" value="ECO:0007669"/>
    <property type="project" value="InterPro"/>
</dbReference>
<dbReference type="SUPFAM" id="SSF63862">
    <property type="entry name" value="Thiamin pyrophosphokinase, substrate-binding domain"/>
    <property type="match status" value="1"/>
</dbReference>
<dbReference type="PANTHER" id="PTHR41299">
    <property type="entry name" value="THIAMINE PYROPHOSPHOKINASE"/>
    <property type="match status" value="1"/>
</dbReference>
<keyword evidence="2" id="KW-0547">Nucleotide-binding</keyword>
<organism evidence="7 8">
    <name type="scientific">Oceanomicrobium pacificus</name>
    <dbReference type="NCBI Taxonomy" id="2692916"/>
    <lineage>
        <taxon>Bacteria</taxon>
        <taxon>Pseudomonadati</taxon>
        <taxon>Pseudomonadota</taxon>
        <taxon>Alphaproteobacteria</taxon>
        <taxon>Rhodobacterales</taxon>
        <taxon>Paracoccaceae</taxon>
        <taxon>Oceanomicrobium</taxon>
    </lineage>
</organism>
<dbReference type="GO" id="GO:0005524">
    <property type="term" value="F:ATP binding"/>
    <property type="evidence" value="ECO:0007669"/>
    <property type="project" value="UniProtKB-KW"/>
</dbReference>
<dbReference type="InterPro" id="IPR007373">
    <property type="entry name" value="Thiamin_PyroPKinase_B1-bd"/>
</dbReference>
<dbReference type="EMBL" id="WUWG01000003">
    <property type="protein sequence ID" value="MXU65531.1"/>
    <property type="molecule type" value="Genomic_DNA"/>
</dbReference>
<dbReference type="GO" id="GO:0030975">
    <property type="term" value="F:thiamine binding"/>
    <property type="evidence" value="ECO:0007669"/>
    <property type="project" value="InterPro"/>
</dbReference>
<dbReference type="GO" id="GO:0006772">
    <property type="term" value="P:thiamine metabolic process"/>
    <property type="evidence" value="ECO:0007669"/>
    <property type="project" value="UniProtKB-UniRule"/>
</dbReference>
<dbReference type="AlphaFoldDB" id="A0A6B0U3K0"/>
<gene>
    <name evidence="7" type="ORF">GSH16_08725</name>
</gene>
<sequence>MQHFDHMTQTLYHLSEPVTLLGAAPIDDRALDLATQVAPEVIAADGGANLAAERGLALKAIIGDLDSMVNAKNWQKSGTTVHHLTDQVSTDLEKCLYSVDAPLYLGVGFLSGLLDHTLAAMHALVAYPHRNLVLIGPHEICFLAPLELELDLPAGMRLSLFPLAEVSGTRSDGLVWPIDGLTLSPLTRIGTSNAVSERPVRIGIDRRALVVILPRAALGSVLAALGPARA</sequence>
<keyword evidence="4" id="KW-0067">ATP-binding</keyword>
<dbReference type="Gene3D" id="3.40.50.10240">
    <property type="entry name" value="Thiamin pyrophosphokinase, catalytic domain"/>
    <property type="match status" value="1"/>
</dbReference>
<evidence type="ECO:0000313" key="8">
    <source>
        <dbReference type="Proteomes" id="UP000436016"/>
    </source>
</evidence>
<dbReference type="NCBIfam" id="TIGR01378">
    <property type="entry name" value="thi_PPkinase"/>
    <property type="match status" value="1"/>
</dbReference>
<dbReference type="EC" id="2.7.6.2" evidence="5"/>
<comment type="caution">
    <text evidence="7">The sequence shown here is derived from an EMBL/GenBank/DDBJ whole genome shotgun (WGS) entry which is preliminary data.</text>
</comment>
<dbReference type="SMART" id="SM00983">
    <property type="entry name" value="TPK_B1_binding"/>
    <property type="match status" value="1"/>
</dbReference>
<dbReference type="InterPro" id="IPR006282">
    <property type="entry name" value="Thi_PPkinase"/>
</dbReference>
<evidence type="ECO:0000256" key="2">
    <source>
        <dbReference type="ARBA" id="ARBA00022741"/>
    </source>
</evidence>
<dbReference type="SUPFAM" id="SSF63999">
    <property type="entry name" value="Thiamin pyrophosphokinase, catalytic domain"/>
    <property type="match status" value="1"/>
</dbReference>
<evidence type="ECO:0000259" key="6">
    <source>
        <dbReference type="SMART" id="SM00983"/>
    </source>
</evidence>
<dbReference type="Pfam" id="PF04263">
    <property type="entry name" value="TPK_catalytic"/>
    <property type="match status" value="1"/>
</dbReference>
<evidence type="ECO:0000256" key="3">
    <source>
        <dbReference type="ARBA" id="ARBA00022777"/>
    </source>
</evidence>
<dbReference type="GO" id="GO:0016301">
    <property type="term" value="F:kinase activity"/>
    <property type="evidence" value="ECO:0007669"/>
    <property type="project" value="UniProtKB-KW"/>
</dbReference>
<dbReference type="PANTHER" id="PTHR41299:SF1">
    <property type="entry name" value="THIAMINE PYROPHOSPHOKINASE"/>
    <property type="match status" value="1"/>
</dbReference>
<accession>A0A6B0U3K0</accession>
<dbReference type="CDD" id="cd07995">
    <property type="entry name" value="TPK"/>
    <property type="match status" value="1"/>
</dbReference>
<evidence type="ECO:0000256" key="4">
    <source>
        <dbReference type="ARBA" id="ARBA00022840"/>
    </source>
</evidence>
<evidence type="ECO:0000256" key="1">
    <source>
        <dbReference type="ARBA" id="ARBA00022679"/>
    </source>
</evidence>
<keyword evidence="8" id="KW-1185">Reference proteome</keyword>
<dbReference type="RefSeq" id="WP_160854088.1">
    <property type="nucleotide sequence ID" value="NZ_WUWG01000003.1"/>
</dbReference>
<dbReference type="GO" id="GO:0004788">
    <property type="term" value="F:thiamine diphosphokinase activity"/>
    <property type="evidence" value="ECO:0007669"/>
    <property type="project" value="UniProtKB-UniRule"/>
</dbReference>
<protein>
    <recommendedName>
        <fullName evidence="5">Thiamine diphosphokinase</fullName>
        <ecNumber evidence="5">2.7.6.2</ecNumber>
    </recommendedName>
</protein>
<keyword evidence="3 7" id="KW-0418">Kinase</keyword>